<keyword evidence="1" id="KW-0560">Oxidoreductase</keyword>
<evidence type="ECO:0000313" key="1">
    <source>
        <dbReference type="EMBL" id="RAH42238.1"/>
    </source>
</evidence>
<dbReference type="EMBL" id="KZ825376">
    <property type="protein sequence ID" value="RAH42238.1"/>
    <property type="molecule type" value="Genomic_DNA"/>
</dbReference>
<gene>
    <name evidence="1" type="ORF">BO95DRAFT_396611</name>
</gene>
<name>A0ACD1FYY5_9EURO</name>
<reference evidence="1" key="1">
    <citation type="submission" date="2018-02" db="EMBL/GenBank/DDBJ databases">
        <title>The genomes of Aspergillus section Nigri reveals drivers in fungal speciation.</title>
        <authorList>
            <consortium name="DOE Joint Genome Institute"/>
            <person name="Vesth T.C."/>
            <person name="Nybo J."/>
            <person name="Theobald S."/>
            <person name="Brandl J."/>
            <person name="Frisvad J.C."/>
            <person name="Nielsen K.F."/>
            <person name="Lyhne E.K."/>
            <person name="Kogle M.E."/>
            <person name="Kuo A."/>
            <person name="Riley R."/>
            <person name="Clum A."/>
            <person name="Nolan M."/>
            <person name="Lipzen A."/>
            <person name="Salamov A."/>
            <person name="Henrissat B."/>
            <person name="Wiebenga A."/>
            <person name="De vries R.P."/>
            <person name="Grigoriev I.V."/>
            <person name="Mortensen U.H."/>
            <person name="Andersen M.R."/>
            <person name="Baker S.E."/>
        </authorList>
    </citation>
    <scope>NUCLEOTIDE SEQUENCE</scope>
    <source>
        <strain evidence="1">CBS 621.78</strain>
    </source>
</reference>
<protein>
    <submittedName>
        <fullName evidence="1">Cytochrome P450 monooxygenase</fullName>
    </submittedName>
</protein>
<accession>A0ACD1FYY5</accession>
<dbReference type="Proteomes" id="UP000249057">
    <property type="component" value="Unassembled WGS sequence"/>
</dbReference>
<organism evidence="1 2">
    <name type="scientific">Aspergillus brunneoviolaceus CBS 621.78</name>
    <dbReference type="NCBI Taxonomy" id="1450534"/>
    <lineage>
        <taxon>Eukaryota</taxon>
        <taxon>Fungi</taxon>
        <taxon>Dikarya</taxon>
        <taxon>Ascomycota</taxon>
        <taxon>Pezizomycotina</taxon>
        <taxon>Eurotiomycetes</taxon>
        <taxon>Eurotiomycetidae</taxon>
        <taxon>Eurotiales</taxon>
        <taxon>Aspergillaceae</taxon>
        <taxon>Aspergillus</taxon>
        <taxon>Aspergillus subgen. Circumdati</taxon>
    </lineage>
</organism>
<sequence length="542" mass="61017">MAGIPWTPVYIAFAAYAYLKATWQTFFYLSALATISRIVYRVFLYPEFLTPLKQIPSPSGRSWLRGNSSTLILRHDWKRLAKWVEEIPNDGLIRYYMTGNLERLIVTSPKGLSEILVTKVYDFEKPALVRESLGRLTGQKGVLLVEGAEHKASHQRKNLMPAFSYRHIKNLYPIFWSKSIEMVQCIEDDLRARENDSSDNVIRVATWSSRATLDIIGLAGMNRDFNSLRDPTNELARQYGRINGAPPSKLELGLFLLGLVMGVPTWVHKLPLKRNKYIREGAEYIRAVALQMLREAKDLRDHEQASNAKDGVDIMSVALESGSFTDEELVDQMMTFLAAGHETTSTALQWCVYALCKYPDVQTRLREEIRANLPSISVENPESVSAEVLDNLPYLHAVCNEVFRFHPSAPVTIRVANRDTSLVGQSIPKGTLIFLFPAIINHLKELWGSDADKFDPERWLGPGMANTGGATSNYAFLTFLHGPRSCIGQGFAKSELACMLAAFVGRFKFELENPDAELELREGATVSPRDGVRVRLTPLEGW</sequence>
<evidence type="ECO:0000313" key="2">
    <source>
        <dbReference type="Proteomes" id="UP000249057"/>
    </source>
</evidence>
<keyword evidence="1" id="KW-0503">Monooxygenase</keyword>
<proteinExistence type="predicted"/>
<keyword evidence="2" id="KW-1185">Reference proteome</keyword>